<dbReference type="EMBL" id="SHOA02000006">
    <property type="protein sequence ID" value="TDH67360.1"/>
    <property type="molecule type" value="Genomic_DNA"/>
</dbReference>
<dbReference type="GO" id="GO:0000126">
    <property type="term" value="C:transcription factor TFIIIB complex"/>
    <property type="evidence" value="ECO:0007669"/>
    <property type="project" value="TreeGrafter"/>
</dbReference>
<feature type="domain" description="Transcription factor TFIIIB component B'' Myb" evidence="2">
    <location>
        <begin position="468"/>
        <end position="545"/>
    </location>
</feature>
<accession>A0A976NYH5</accession>
<evidence type="ECO:0000256" key="1">
    <source>
        <dbReference type="SAM" id="MobiDB-lite"/>
    </source>
</evidence>
<dbReference type="InterPro" id="IPR039467">
    <property type="entry name" value="TFIIIB_B''_Myb"/>
</dbReference>
<feature type="region of interest" description="Disordered" evidence="1">
    <location>
        <begin position="550"/>
        <end position="578"/>
    </location>
</feature>
<dbReference type="PANTHER" id="PTHR22929">
    <property type="entry name" value="RNA POLYMERASE III TRANSCRIPTION INITIATION FACTOR B"/>
    <property type="match status" value="1"/>
</dbReference>
<reference evidence="4" key="2">
    <citation type="submission" date="2021-07" db="EMBL/GenBank/DDBJ databases">
        <authorList>
            <person name="Fletcher K."/>
        </authorList>
    </citation>
    <scope>NUCLEOTIDE SEQUENCE</scope>
    <source>
        <strain evidence="4">SF5</strain>
    </source>
</reference>
<feature type="compositionally biased region" description="Polar residues" evidence="1">
    <location>
        <begin position="566"/>
        <end position="578"/>
    </location>
</feature>
<evidence type="ECO:0000313" key="4">
    <source>
        <dbReference type="EMBL" id="TDH72492.1"/>
    </source>
</evidence>
<dbReference type="AlphaFoldDB" id="A0A976NYH5"/>
<dbReference type="GO" id="GO:0070898">
    <property type="term" value="P:RNA polymerase III preinitiation complex assembly"/>
    <property type="evidence" value="ECO:0007669"/>
    <property type="project" value="TreeGrafter"/>
</dbReference>
<feature type="region of interest" description="Disordered" evidence="1">
    <location>
        <begin position="446"/>
        <end position="469"/>
    </location>
</feature>
<feature type="region of interest" description="Disordered" evidence="1">
    <location>
        <begin position="216"/>
        <end position="258"/>
    </location>
</feature>
<dbReference type="EMBL" id="SHOA02000038">
    <property type="protein sequence ID" value="TDH72492.1"/>
    <property type="molecule type" value="Genomic_DNA"/>
</dbReference>
<dbReference type="Proteomes" id="UP000294530">
    <property type="component" value="Unassembled WGS sequence"/>
</dbReference>
<dbReference type="GeneID" id="94346906"/>
<dbReference type="RefSeq" id="XP_067821991.1">
    <property type="nucleotide sequence ID" value="XM_067961235.1"/>
</dbReference>
<dbReference type="GO" id="GO:0001156">
    <property type="term" value="F:TFIIIC-class transcription factor complex binding"/>
    <property type="evidence" value="ECO:0007669"/>
    <property type="project" value="TreeGrafter"/>
</dbReference>
<dbReference type="InterPro" id="IPR009057">
    <property type="entry name" value="Homeodomain-like_sf"/>
</dbReference>
<dbReference type="PANTHER" id="PTHR22929:SF0">
    <property type="entry name" value="TRANSCRIPTION FACTOR TFIIIB COMPONENT B'' HOMOLOG"/>
    <property type="match status" value="1"/>
</dbReference>
<comment type="caution">
    <text evidence="4">The sequence shown here is derived from an EMBL/GenBank/DDBJ whole genome shotgun (WGS) entry which is preliminary data.</text>
</comment>
<evidence type="ECO:0000313" key="3">
    <source>
        <dbReference type="EMBL" id="TDH67360.1"/>
    </source>
</evidence>
<name>A0A976NYH5_BRELC</name>
<dbReference type="Pfam" id="PF15963">
    <property type="entry name" value="Myb_DNA-bind_7"/>
    <property type="match status" value="1"/>
</dbReference>
<protein>
    <recommendedName>
        <fullName evidence="2">Transcription factor TFIIIB component B'' Myb domain-containing protein</fullName>
    </recommendedName>
</protein>
<evidence type="ECO:0000259" key="2">
    <source>
        <dbReference type="Pfam" id="PF15963"/>
    </source>
</evidence>
<dbReference type="OrthoDB" id="272624at2759"/>
<feature type="compositionally biased region" description="Basic residues" evidence="1">
    <location>
        <begin position="228"/>
        <end position="238"/>
    </location>
</feature>
<proteinExistence type="predicted"/>
<reference evidence="4 5" key="1">
    <citation type="journal article" date="2021" name="Genome Biol.">
        <title>AFLAP: assembly-free linkage analysis pipeline using k-mers from genome sequencing data.</title>
        <authorList>
            <person name="Fletcher K."/>
            <person name="Zhang L."/>
            <person name="Gil J."/>
            <person name="Han R."/>
            <person name="Cavanaugh K."/>
            <person name="Michelmore R."/>
        </authorList>
    </citation>
    <scope>NUCLEOTIDE SEQUENCE [LARGE SCALE GENOMIC DNA]</scope>
    <source>
        <strain evidence="4 5">SF5</strain>
    </source>
</reference>
<feature type="compositionally biased region" description="Polar residues" evidence="1">
    <location>
        <begin position="143"/>
        <end position="160"/>
    </location>
</feature>
<keyword evidence="5" id="KW-1185">Reference proteome</keyword>
<organism evidence="4 5">
    <name type="scientific">Bremia lactucae</name>
    <name type="common">Lettuce downy mildew</name>
    <dbReference type="NCBI Taxonomy" id="4779"/>
    <lineage>
        <taxon>Eukaryota</taxon>
        <taxon>Sar</taxon>
        <taxon>Stramenopiles</taxon>
        <taxon>Oomycota</taxon>
        <taxon>Peronosporomycetes</taxon>
        <taxon>Peronosporales</taxon>
        <taxon>Peronosporaceae</taxon>
        <taxon>Bremia</taxon>
    </lineage>
</organism>
<feature type="region of interest" description="Disordered" evidence="1">
    <location>
        <begin position="178"/>
        <end position="202"/>
    </location>
</feature>
<feature type="region of interest" description="Disordered" evidence="1">
    <location>
        <begin position="138"/>
        <end position="165"/>
    </location>
</feature>
<dbReference type="KEGG" id="blac:94346906"/>
<dbReference type="SUPFAM" id="SSF46689">
    <property type="entry name" value="Homeodomain-like"/>
    <property type="match status" value="1"/>
</dbReference>
<feature type="region of interest" description="Disordered" evidence="1">
    <location>
        <begin position="1"/>
        <end position="54"/>
    </location>
</feature>
<evidence type="ECO:0000313" key="5">
    <source>
        <dbReference type="Proteomes" id="UP000294530"/>
    </source>
</evidence>
<gene>
    <name evidence="4" type="ORF">CCR75_003138</name>
    <name evidence="3" type="ORF">CCR75_004544</name>
</gene>
<sequence>MASRVPLLIKGKPRKPSRVSIAPRATLSHAPRTERLTTPKATTPDSTPIEAYKPPMEPLATQKATSLASSVDQSLATSSASLLTTTSAVADALSPRMVVQSPSTRLPPSVRSSTVLPVQRLAKITSAGPLYRASPVVRPRKGTLSNSPRIRNRLTYSSPARSAPTALKVRLQSKLDIKPHQSPRRLQQQLTPASPLVLGGKGSSVPPIQLDVQLLEPHATLPTTTNPTKKRSLKRRKTSTALKLQATVSPRKSSRRQVKRVDYAAISGTTSSASEREDDDTLELPTDETIVYVPARERATLWAKSLLVREDKEEHVNTISSRKKRSRSTATGAGINTGIASRKNMATLMTKLPSEMTMGEVALSVPRGRHMEQHEREEAVTETSSGISDSTAWETKAVNRMRSISDASESMAYAGSIVTPQVQMINGQMVVVETTLKLCDEPLQEDSGLPPRHMNSRLNSSHLNGPGRRWGKEETKQFYYCLSQVGPNFSMMATLFTSRKRKELKSKFKYEEKHHGRLIEIALRASTAPLDTDMVDVISQMVDKKALQKQMPKTSEIRLNDDGASAPNSTCASPLSATGSVPQVQAEDFIETLQDSDLFSLGRHASFDYSN</sequence>